<organism evidence="2 3">
    <name type="scientific">Thiopseudomonas acetoxidans</name>
    <dbReference type="NCBI Taxonomy" id="3041622"/>
    <lineage>
        <taxon>Bacteria</taxon>
        <taxon>Pseudomonadati</taxon>
        <taxon>Pseudomonadota</taxon>
        <taxon>Gammaproteobacteria</taxon>
        <taxon>Pseudomonadales</taxon>
        <taxon>Pseudomonadaceae</taxon>
        <taxon>Thiopseudomonas</taxon>
    </lineage>
</organism>
<dbReference type="RefSeq" id="WP_289411813.1">
    <property type="nucleotide sequence ID" value="NZ_JAUCDY010000022.1"/>
</dbReference>
<name>A0ABT7STT7_9GAMM</name>
<keyword evidence="1" id="KW-0472">Membrane</keyword>
<dbReference type="EMBL" id="JAUCDY010000022">
    <property type="protein sequence ID" value="MDM7858962.1"/>
    <property type="molecule type" value="Genomic_DNA"/>
</dbReference>
<gene>
    <name evidence="2" type="ORF">QEZ41_11880</name>
</gene>
<feature type="transmembrane region" description="Helical" evidence="1">
    <location>
        <begin position="85"/>
        <end position="102"/>
    </location>
</feature>
<reference evidence="2 3" key="1">
    <citation type="submission" date="2023-06" db="EMBL/GenBank/DDBJ databases">
        <title>Thiopseudomonas sp. CY1220 draft genome sequence.</title>
        <authorList>
            <person name="Zhao G."/>
            <person name="An M."/>
        </authorList>
    </citation>
    <scope>NUCLEOTIDE SEQUENCE [LARGE SCALE GENOMIC DNA]</scope>
    <source>
        <strain evidence="2 3">CY1220</strain>
    </source>
</reference>
<evidence type="ECO:0000313" key="3">
    <source>
        <dbReference type="Proteomes" id="UP001241056"/>
    </source>
</evidence>
<dbReference type="Proteomes" id="UP001241056">
    <property type="component" value="Unassembled WGS sequence"/>
</dbReference>
<keyword evidence="1" id="KW-1133">Transmembrane helix</keyword>
<keyword evidence="3" id="KW-1185">Reference proteome</keyword>
<protein>
    <submittedName>
        <fullName evidence="2">Uncharacterized protein</fullName>
    </submittedName>
</protein>
<evidence type="ECO:0000313" key="2">
    <source>
        <dbReference type="EMBL" id="MDM7858962.1"/>
    </source>
</evidence>
<evidence type="ECO:0000256" key="1">
    <source>
        <dbReference type="SAM" id="Phobius"/>
    </source>
</evidence>
<proteinExistence type="predicted"/>
<comment type="caution">
    <text evidence="2">The sequence shown here is derived from an EMBL/GenBank/DDBJ whole genome shotgun (WGS) entry which is preliminary data.</text>
</comment>
<keyword evidence="1" id="KW-0812">Transmembrane</keyword>
<accession>A0ABT7STT7</accession>
<sequence length="132" mass="14782">MRDFNNSGGINVEGDFNVTDNSHNEHKLLISCSNEELLRERPFRQENIKIEQTRKIKRLKGFYALALILLLAAAGLGAWEGEANLVSVLLGAGSFLIGFQSIRATLEPNSFQVEEQNVVNEIGKILKQRRAE</sequence>
<feature type="transmembrane region" description="Helical" evidence="1">
    <location>
        <begin position="62"/>
        <end position="79"/>
    </location>
</feature>